<proteinExistence type="predicted"/>
<dbReference type="EMBL" id="CP050995">
    <property type="protein sequence ID" value="QIY90517.1"/>
    <property type="molecule type" value="Genomic_DNA"/>
</dbReference>
<evidence type="ECO:0000313" key="2">
    <source>
        <dbReference type="EMBL" id="QIY90517.1"/>
    </source>
</evidence>
<evidence type="ECO:0000313" key="3">
    <source>
        <dbReference type="Proteomes" id="UP000501570"/>
    </source>
</evidence>
<dbReference type="Proteomes" id="UP000501570">
    <property type="component" value="Chromosome"/>
</dbReference>
<evidence type="ECO:0000256" key="1">
    <source>
        <dbReference type="SAM" id="SignalP"/>
    </source>
</evidence>
<dbReference type="RefSeq" id="WP_168238142.1">
    <property type="nucleotide sequence ID" value="NZ_CP050995.1"/>
</dbReference>
<accession>A0ABX6KPG5</accession>
<keyword evidence="1" id="KW-0732">Signal</keyword>
<dbReference type="SUPFAM" id="SSF82185">
    <property type="entry name" value="Histone H3 K4-specific methyltransferase SET7/9 N-terminal domain"/>
    <property type="match status" value="1"/>
</dbReference>
<gene>
    <name evidence="2" type="ORF">FOB44_07505</name>
</gene>
<dbReference type="InterPro" id="IPR011652">
    <property type="entry name" value="MORN_2"/>
</dbReference>
<protein>
    <submittedName>
        <fullName evidence="2">Membrane-binding protein</fullName>
    </submittedName>
</protein>
<keyword evidence="3" id="KW-1185">Reference proteome</keyword>
<reference evidence="2 3" key="1">
    <citation type="submission" date="2019-09" db="EMBL/GenBank/DDBJ databases">
        <title>FDA dAtabase for Regulatory Grade micrObial Sequences (FDA-ARGOS): Supporting development and validation of Infectious Disease Dx tests.</title>
        <authorList>
            <person name="Sciortino C."/>
            <person name="Tallon L."/>
            <person name="Sadzewicz L."/>
            <person name="Vavikolanu K."/>
            <person name="Mehta A."/>
            <person name="Aluvathingal J."/>
            <person name="Nadendla S."/>
            <person name="Nandy P."/>
            <person name="Geyer C."/>
            <person name="Yan Y."/>
            <person name="Sichtig H."/>
        </authorList>
    </citation>
    <scope>NUCLEOTIDE SEQUENCE [LARGE SCALE GENOMIC DNA]</scope>
    <source>
        <strain evidence="2 3">FDAARGOS_636</strain>
    </source>
</reference>
<organism evidence="2 3">
    <name type="scientific">Chryseobacterium gallinarum</name>
    <dbReference type="NCBI Taxonomy" id="1324352"/>
    <lineage>
        <taxon>Bacteria</taxon>
        <taxon>Pseudomonadati</taxon>
        <taxon>Bacteroidota</taxon>
        <taxon>Flavobacteriia</taxon>
        <taxon>Flavobacteriales</taxon>
        <taxon>Weeksellaceae</taxon>
        <taxon>Chryseobacterium group</taxon>
        <taxon>Chryseobacterium</taxon>
    </lineage>
</organism>
<feature type="chain" id="PRO_5045068704" evidence="1">
    <location>
        <begin position="21"/>
        <end position="510"/>
    </location>
</feature>
<name>A0ABX6KPG5_CHRGL</name>
<dbReference type="Pfam" id="PF07661">
    <property type="entry name" value="MORN_2"/>
    <property type="match status" value="2"/>
</dbReference>
<sequence length="510" mass="58038">MKKLFTSAFLALVLSINAYGQEKTYFDENWEKTTQDQMEYYRETTAKGKLTLIKDFYKDGTLQMEGLASDTTPGSEVFEGKVTWYTPEGKIMNYATYSNGKQVGTSQSYDTAGRLIEEITYKADGTFSGKMLSYKDPENEYYYNSITTYENSLPSKTIVYDEDIKGIRYETILGKDTNYETKYYGEKGKYIGSTSSGSGETLLVDYYYNPMRVSKIEKYKSDGTVKEGVIYSKNGKILQEEKKNKKDGYKTTYDESGKKIGHLIYQYDKESDLHKVMDGEDYELSYDYSHISSVNVYKNGSLILNKLYDDNGILVSEKTLKDEITQEIKYYSPEGALKSTVTYKDDMPYNGISYEGLDEIQYKDGAAVSLRNYSENKKLKSEKKLNTKQDAYEVTVYDPKGAIAYTFTQPISEDADPYTFTGQIVQYVKGKPGNKAVVKASVLQSGKIRLKTENGSKELERSGKWILLKVYNAEGKLIQDSKVLADAVEDSFAGENQTAIQEDQLYYDFE</sequence>
<feature type="signal peptide" evidence="1">
    <location>
        <begin position="1"/>
        <end position="20"/>
    </location>
</feature>
<dbReference type="Gene3D" id="3.90.930.1">
    <property type="match status" value="2"/>
</dbReference>